<evidence type="ECO:0000313" key="8">
    <source>
        <dbReference type="EMBL" id="PZR09885.1"/>
    </source>
</evidence>
<keyword evidence="5" id="KW-0694">RNA-binding</keyword>
<evidence type="ECO:0000256" key="6">
    <source>
        <dbReference type="SAM" id="MobiDB-lite"/>
    </source>
</evidence>
<keyword evidence="3 5" id="KW-0687">Ribonucleoprotein</keyword>
<dbReference type="GO" id="GO:1990904">
    <property type="term" value="C:ribonucleoprotein complex"/>
    <property type="evidence" value="ECO:0007669"/>
    <property type="project" value="UniProtKB-KW"/>
</dbReference>
<comment type="similarity">
    <text evidence="1 5">Belongs to the universal ribosomal protein uL24 family.</text>
</comment>
<dbReference type="AlphaFoldDB" id="A0A2W5TEQ4"/>
<gene>
    <name evidence="5 8" type="primary">rplX</name>
    <name evidence="8" type="ORF">DI536_21385</name>
</gene>
<dbReference type="SUPFAM" id="SSF50104">
    <property type="entry name" value="Translation proteins SH3-like domain"/>
    <property type="match status" value="1"/>
</dbReference>
<dbReference type="Pfam" id="PF17136">
    <property type="entry name" value="ribosomal_L24"/>
    <property type="match status" value="1"/>
</dbReference>
<evidence type="ECO:0000259" key="7">
    <source>
        <dbReference type="Pfam" id="PF17136"/>
    </source>
</evidence>
<name>A0A2W5TEQ4_9BACT</name>
<accession>A0A2W5TEQ4</accession>
<dbReference type="InterPro" id="IPR008991">
    <property type="entry name" value="Translation_prot_SH3-like_sf"/>
</dbReference>
<dbReference type="NCBIfam" id="TIGR01079">
    <property type="entry name" value="rplX_bact"/>
    <property type="match status" value="1"/>
</dbReference>
<dbReference type="InterPro" id="IPR057264">
    <property type="entry name" value="Ribosomal_uL24_C"/>
</dbReference>
<sequence length="108" mass="11861">MQKLKIGDTVQVTSGAERSQKSNRGKIIGFDRVKDRVRVEGLRLVKRHVGKGKDRANPEGGIVEKPGTIALSNVALVCPKCDKATRVGVRTEGDKKKRFCKQCEATID</sequence>
<dbReference type="HAMAP" id="MF_01326_B">
    <property type="entry name" value="Ribosomal_uL24_B"/>
    <property type="match status" value="1"/>
</dbReference>
<dbReference type="PANTHER" id="PTHR12903">
    <property type="entry name" value="MITOCHONDRIAL RIBOSOMAL PROTEIN L24"/>
    <property type="match status" value="1"/>
</dbReference>
<comment type="function">
    <text evidence="5">One of two assembly initiator proteins, it binds directly to the 5'-end of the 23S rRNA, where it nucleates assembly of the 50S subunit.</text>
</comment>
<dbReference type="GO" id="GO:0019843">
    <property type="term" value="F:rRNA binding"/>
    <property type="evidence" value="ECO:0007669"/>
    <property type="project" value="UniProtKB-UniRule"/>
</dbReference>
<protein>
    <recommendedName>
        <fullName evidence="4 5">Large ribosomal subunit protein uL24</fullName>
    </recommendedName>
</protein>
<dbReference type="EMBL" id="QFQP01000019">
    <property type="protein sequence ID" value="PZR09885.1"/>
    <property type="molecule type" value="Genomic_DNA"/>
</dbReference>
<organism evidence="8 9">
    <name type="scientific">Archangium gephyra</name>
    <dbReference type="NCBI Taxonomy" id="48"/>
    <lineage>
        <taxon>Bacteria</taxon>
        <taxon>Pseudomonadati</taxon>
        <taxon>Myxococcota</taxon>
        <taxon>Myxococcia</taxon>
        <taxon>Myxococcales</taxon>
        <taxon>Cystobacterineae</taxon>
        <taxon>Archangiaceae</taxon>
        <taxon>Archangium</taxon>
    </lineage>
</organism>
<evidence type="ECO:0000256" key="1">
    <source>
        <dbReference type="ARBA" id="ARBA00010618"/>
    </source>
</evidence>
<dbReference type="CDD" id="cd06089">
    <property type="entry name" value="KOW_RPL26"/>
    <property type="match status" value="1"/>
</dbReference>
<dbReference type="InterPro" id="IPR041988">
    <property type="entry name" value="Ribosomal_uL24_KOW"/>
</dbReference>
<evidence type="ECO:0000256" key="2">
    <source>
        <dbReference type="ARBA" id="ARBA00022980"/>
    </source>
</evidence>
<dbReference type="InterPro" id="IPR003256">
    <property type="entry name" value="Ribosomal_uL24"/>
</dbReference>
<comment type="function">
    <text evidence="5">One of the proteins that surrounds the polypeptide exit tunnel on the outside of the subunit.</text>
</comment>
<feature type="domain" description="Large ribosomal subunit protein uL24 C-terminal" evidence="7">
    <location>
        <begin position="44"/>
        <end position="107"/>
    </location>
</feature>
<dbReference type="GO" id="GO:0006412">
    <property type="term" value="P:translation"/>
    <property type="evidence" value="ECO:0007669"/>
    <property type="project" value="UniProtKB-UniRule"/>
</dbReference>
<reference evidence="8 9" key="1">
    <citation type="submission" date="2017-08" db="EMBL/GenBank/DDBJ databases">
        <title>Infants hospitalized years apart are colonized by the same room-sourced microbial strains.</title>
        <authorList>
            <person name="Brooks B."/>
            <person name="Olm M.R."/>
            <person name="Firek B.A."/>
            <person name="Baker R."/>
            <person name="Thomas B.C."/>
            <person name="Morowitz M.J."/>
            <person name="Banfield J.F."/>
        </authorList>
    </citation>
    <scope>NUCLEOTIDE SEQUENCE [LARGE SCALE GENOMIC DNA]</scope>
    <source>
        <strain evidence="8">S2_003_000_R2_14</strain>
    </source>
</reference>
<proteinExistence type="inferred from homology"/>
<dbReference type="InterPro" id="IPR014722">
    <property type="entry name" value="Rib_uL2_dom2"/>
</dbReference>
<evidence type="ECO:0000313" key="9">
    <source>
        <dbReference type="Proteomes" id="UP000249061"/>
    </source>
</evidence>
<comment type="caution">
    <text evidence="8">The sequence shown here is derived from an EMBL/GenBank/DDBJ whole genome shotgun (WGS) entry which is preliminary data.</text>
</comment>
<comment type="subunit">
    <text evidence="5">Part of the 50S ribosomal subunit.</text>
</comment>
<feature type="region of interest" description="Disordered" evidence="6">
    <location>
        <begin position="1"/>
        <end position="23"/>
    </location>
</feature>
<dbReference type="Proteomes" id="UP000249061">
    <property type="component" value="Unassembled WGS sequence"/>
</dbReference>
<dbReference type="GO" id="GO:0003735">
    <property type="term" value="F:structural constituent of ribosome"/>
    <property type="evidence" value="ECO:0007669"/>
    <property type="project" value="InterPro"/>
</dbReference>
<keyword evidence="2 5" id="KW-0689">Ribosomal protein</keyword>
<keyword evidence="5" id="KW-0699">rRNA-binding</keyword>
<dbReference type="Gene3D" id="2.30.30.30">
    <property type="match status" value="1"/>
</dbReference>
<dbReference type="GO" id="GO:0005840">
    <property type="term" value="C:ribosome"/>
    <property type="evidence" value="ECO:0007669"/>
    <property type="project" value="UniProtKB-KW"/>
</dbReference>
<evidence type="ECO:0000256" key="5">
    <source>
        <dbReference type="HAMAP-Rule" id="MF_01326"/>
    </source>
</evidence>
<evidence type="ECO:0000256" key="4">
    <source>
        <dbReference type="ARBA" id="ARBA00035206"/>
    </source>
</evidence>
<evidence type="ECO:0000256" key="3">
    <source>
        <dbReference type="ARBA" id="ARBA00023274"/>
    </source>
</evidence>